<feature type="domain" description="DUF3870" evidence="1">
    <location>
        <begin position="8"/>
        <end position="99"/>
    </location>
</feature>
<dbReference type="InterPro" id="IPR024617">
    <property type="entry name" value="DUF3870"/>
</dbReference>
<dbReference type="OrthoDB" id="88363at2"/>
<reference evidence="2 3" key="1">
    <citation type="submission" date="2019-08" db="EMBL/GenBank/DDBJ databases">
        <title>Bacillus genomes from the desert of Cuatro Cienegas, Coahuila.</title>
        <authorList>
            <person name="Olmedo-Alvarez G."/>
        </authorList>
    </citation>
    <scope>NUCLEOTIDE SEQUENCE [LARGE SCALE GENOMIC DNA]</scope>
    <source>
        <strain evidence="2 3">CH87b_3T</strain>
    </source>
</reference>
<organism evidence="2 3">
    <name type="scientific">Rossellomorea aquimaris</name>
    <dbReference type="NCBI Taxonomy" id="189382"/>
    <lineage>
        <taxon>Bacteria</taxon>
        <taxon>Bacillati</taxon>
        <taxon>Bacillota</taxon>
        <taxon>Bacilli</taxon>
        <taxon>Bacillales</taxon>
        <taxon>Bacillaceae</taxon>
        <taxon>Rossellomorea</taxon>
    </lineage>
</organism>
<sequence length="105" mass="12003">MYSKDTIYIIGDSKTTSNNPIMQQYNAFYIGLVIDRTTHLIVDTDCSSTLSLTSSFVKQLFFGQSMMNMDRVLHEIETRYFGASQKALAVAFKNAHIKYMKIIET</sequence>
<dbReference type="AlphaFoldDB" id="A0A5D4U3J6"/>
<dbReference type="RefSeq" id="WP_148967695.1">
    <property type="nucleotide sequence ID" value="NZ_CANLNA010000001.1"/>
</dbReference>
<dbReference type="EMBL" id="VTEZ01000001">
    <property type="protein sequence ID" value="TYS88395.1"/>
    <property type="molecule type" value="Genomic_DNA"/>
</dbReference>
<comment type="caution">
    <text evidence="2">The sequence shown here is derived from an EMBL/GenBank/DDBJ whole genome shotgun (WGS) entry which is preliminary data.</text>
</comment>
<protein>
    <submittedName>
        <fullName evidence="2">DUF3870 domain-containing protein</fullName>
    </submittedName>
</protein>
<dbReference type="Pfam" id="PF12986">
    <property type="entry name" value="DUF3870"/>
    <property type="match status" value="1"/>
</dbReference>
<evidence type="ECO:0000259" key="1">
    <source>
        <dbReference type="Pfam" id="PF12986"/>
    </source>
</evidence>
<accession>A0A5D4U3J6</accession>
<proteinExistence type="predicted"/>
<gene>
    <name evidence="2" type="ORF">FZC85_02900</name>
</gene>
<dbReference type="Proteomes" id="UP000324269">
    <property type="component" value="Unassembled WGS sequence"/>
</dbReference>
<evidence type="ECO:0000313" key="2">
    <source>
        <dbReference type="EMBL" id="TYS88395.1"/>
    </source>
</evidence>
<name>A0A5D4U3J6_9BACI</name>
<evidence type="ECO:0000313" key="3">
    <source>
        <dbReference type="Proteomes" id="UP000324269"/>
    </source>
</evidence>